<evidence type="ECO:0000259" key="1">
    <source>
        <dbReference type="Pfam" id="PF13408"/>
    </source>
</evidence>
<proteinExistence type="predicted"/>
<comment type="caution">
    <text evidence="2">The sequence shown here is derived from an EMBL/GenBank/DDBJ whole genome shotgun (WGS) entry which is preliminary data.</text>
</comment>
<evidence type="ECO:0000313" key="3">
    <source>
        <dbReference type="Proteomes" id="UP000231383"/>
    </source>
</evidence>
<reference evidence="3" key="1">
    <citation type="submission" date="2017-09" db="EMBL/GenBank/DDBJ databases">
        <title>Depth-based differentiation of microbial function through sediment-hosted aquifers and enrichment of novel symbionts in the deep terrestrial subsurface.</title>
        <authorList>
            <person name="Probst A.J."/>
            <person name="Ladd B."/>
            <person name="Jarett J.K."/>
            <person name="Geller-Mcgrath D.E."/>
            <person name="Sieber C.M.K."/>
            <person name="Emerson J.B."/>
            <person name="Anantharaman K."/>
            <person name="Thomas B.C."/>
            <person name="Malmstrom R."/>
            <person name="Stieglmeier M."/>
            <person name="Klingl A."/>
            <person name="Woyke T."/>
            <person name="Ryan C.M."/>
            <person name="Banfield J.F."/>
        </authorList>
    </citation>
    <scope>NUCLEOTIDE SEQUENCE [LARGE SCALE GENOMIC DNA]</scope>
</reference>
<name>A0A2M8EXF7_9BACT</name>
<accession>A0A2M8EXF7</accession>
<feature type="domain" description="Recombinase zinc beta ribbon" evidence="1">
    <location>
        <begin position="1"/>
        <end position="49"/>
    </location>
</feature>
<dbReference type="Proteomes" id="UP000231383">
    <property type="component" value="Unassembled WGS sequence"/>
</dbReference>
<gene>
    <name evidence="2" type="ORF">CO051_05135</name>
</gene>
<feature type="non-terminal residue" evidence="2">
    <location>
        <position position="1"/>
    </location>
</feature>
<dbReference type="InterPro" id="IPR025827">
    <property type="entry name" value="Zn_ribbon_recom_dom"/>
</dbReference>
<evidence type="ECO:0000313" key="2">
    <source>
        <dbReference type="EMBL" id="PJC30668.1"/>
    </source>
</evidence>
<dbReference type="EMBL" id="PFSC01000128">
    <property type="protein sequence ID" value="PJC30668.1"/>
    <property type="molecule type" value="Genomic_DNA"/>
</dbReference>
<dbReference type="AlphaFoldDB" id="A0A2M8EXF7"/>
<sequence>TCGECGAVITAEQHIKKYKNGTGQTFIYYRCTKKIKLCNQKYISEPDTEIQLRKIIRDCGLHEDWESYFEKWISEAEEKDKLKCETEGQKMELFGSNL</sequence>
<dbReference type="Pfam" id="PF13408">
    <property type="entry name" value="Zn_ribbon_recom"/>
    <property type="match status" value="1"/>
</dbReference>
<organism evidence="2 3">
    <name type="scientific">Candidatus Roizmanbacteria bacterium CG_4_9_14_0_2_um_filter_39_13</name>
    <dbReference type="NCBI Taxonomy" id="1974839"/>
    <lineage>
        <taxon>Bacteria</taxon>
        <taxon>Candidatus Roizmaniibacteriota</taxon>
    </lineage>
</organism>
<protein>
    <recommendedName>
        <fullName evidence="1">Recombinase zinc beta ribbon domain-containing protein</fullName>
    </recommendedName>
</protein>